<feature type="transmembrane region" description="Helical" evidence="6">
    <location>
        <begin position="79"/>
        <end position="98"/>
    </location>
</feature>
<dbReference type="PANTHER" id="PTHR42920:SF5">
    <property type="entry name" value="EAMA DOMAIN-CONTAINING PROTEIN"/>
    <property type="match status" value="1"/>
</dbReference>
<protein>
    <submittedName>
        <fullName evidence="8">Transmembrane protein</fullName>
    </submittedName>
</protein>
<feature type="transmembrane region" description="Helical" evidence="6">
    <location>
        <begin position="20"/>
        <end position="43"/>
    </location>
</feature>
<feature type="domain" description="EamA" evidence="7">
    <location>
        <begin position="22"/>
        <end position="150"/>
    </location>
</feature>
<dbReference type="HOGENOM" id="CLU_033863_21_3_7"/>
<proteinExistence type="predicted"/>
<gene>
    <name evidence="8" type="ordered locus">Bd2438</name>
</gene>
<keyword evidence="9" id="KW-1185">Reference proteome</keyword>
<reference evidence="8 9" key="1">
    <citation type="journal article" date="2004" name="Science">
        <title>A predator unmasked: life cycle of Bdellovibrio bacteriovorus from a genomic perspective.</title>
        <authorList>
            <person name="Rendulic S."/>
            <person name="Jagtap P."/>
            <person name="Rosinus A."/>
            <person name="Eppinger M."/>
            <person name="Baar C."/>
            <person name="Lanz C."/>
            <person name="Keller H."/>
            <person name="Lambert C."/>
            <person name="Evans K.J."/>
            <person name="Goesmann A."/>
            <person name="Meyer F."/>
            <person name="Sockett R.E."/>
            <person name="Schuster S.C."/>
        </authorList>
    </citation>
    <scope>NUCLEOTIDE SEQUENCE [LARGE SCALE GENOMIC DNA]</scope>
    <source>
        <strain evidence="9">ATCC 15356 / DSM 50701 / NCIMB 9529 / HD100</strain>
    </source>
</reference>
<dbReference type="KEGG" id="bba:Bd2438"/>
<evidence type="ECO:0000256" key="5">
    <source>
        <dbReference type="ARBA" id="ARBA00023136"/>
    </source>
</evidence>
<sequence>MVLTKQESGPRRLTKNRAAVELIFAGVLWGFGFVATVWALEAFSPVETLFFRFVIASVVGEILYLILKGPNFTSLREEIFRALPAGLLLGGMLLLQTIGLKYTTATKSGFLTSLYVILVPLFNAWLFKSPSSWKNYALTALALAGTFVLVNANLSGINTGDLWTLGCSVFAAFHIIYIGKISNKVGNAFRFNNFQSAWCLLALTPLLLTQERSDWNLLSYKPLLGILCLGLGSSIIAFYLQIRTQKVLSDSTASMLFLLESPFAALFGFLILSERLSWFQASGAVIIMIASVLQIAVDPGQKPQETTSPRV</sequence>
<dbReference type="GO" id="GO:0005886">
    <property type="term" value="C:plasma membrane"/>
    <property type="evidence" value="ECO:0007669"/>
    <property type="project" value="UniProtKB-SubCell"/>
</dbReference>
<dbReference type="STRING" id="264462.Bd2438"/>
<keyword evidence="5 6" id="KW-0472">Membrane</keyword>
<keyword evidence="3 6" id="KW-0812">Transmembrane</keyword>
<dbReference type="Proteomes" id="UP000008080">
    <property type="component" value="Chromosome"/>
</dbReference>
<evidence type="ECO:0000313" key="8">
    <source>
        <dbReference type="EMBL" id="CAE80251.1"/>
    </source>
</evidence>
<comment type="subcellular location">
    <subcellularLocation>
        <location evidence="1">Cell membrane</location>
        <topology evidence="1">Multi-pass membrane protein</topology>
    </subcellularLocation>
</comment>
<evidence type="ECO:0000313" key="9">
    <source>
        <dbReference type="Proteomes" id="UP000008080"/>
    </source>
</evidence>
<evidence type="ECO:0000256" key="1">
    <source>
        <dbReference type="ARBA" id="ARBA00004651"/>
    </source>
</evidence>
<dbReference type="AlphaFoldDB" id="Q6MKF6"/>
<keyword evidence="2" id="KW-1003">Cell membrane</keyword>
<accession>Q6MKF6</accession>
<feature type="transmembrane region" description="Helical" evidence="6">
    <location>
        <begin position="49"/>
        <end position="67"/>
    </location>
</feature>
<keyword evidence="4 6" id="KW-1133">Transmembrane helix</keyword>
<feature type="transmembrane region" description="Helical" evidence="6">
    <location>
        <begin position="191"/>
        <end position="208"/>
    </location>
</feature>
<name>Q6MKF6_BDEBA</name>
<evidence type="ECO:0000256" key="4">
    <source>
        <dbReference type="ARBA" id="ARBA00022989"/>
    </source>
</evidence>
<feature type="transmembrane region" description="Helical" evidence="6">
    <location>
        <begin position="278"/>
        <end position="297"/>
    </location>
</feature>
<evidence type="ECO:0000256" key="6">
    <source>
        <dbReference type="SAM" id="Phobius"/>
    </source>
</evidence>
<feature type="transmembrane region" description="Helical" evidence="6">
    <location>
        <begin position="136"/>
        <end position="156"/>
    </location>
</feature>
<dbReference type="SUPFAM" id="SSF103481">
    <property type="entry name" value="Multidrug resistance efflux transporter EmrE"/>
    <property type="match status" value="2"/>
</dbReference>
<feature type="transmembrane region" description="Helical" evidence="6">
    <location>
        <begin position="252"/>
        <end position="272"/>
    </location>
</feature>
<evidence type="ECO:0000256" key="2">
    <source>
        <dbReference type="ARBA" id="ARBA00022475"/>
    </source>
</evidence>
<feature type="transmembrane region" description="Helical" evidence="6">
    <location>
        <begin position="162"/>
        <end position="179"/>
    </location>
</feature>
<evidence type="ECO:0000259" key="7">
    <source>
        <dbReference type="Pfam" id="PF00892"/>
    </source>
</evidence>
<dbReference type="InterPro" id="IPR051258">
    <property type="entry name" value="Diverse_Substrate_Transporter"/>
</dbReference>
<dbReference type="Pfam" id="PF00892">
    <property type="entry name" value="EamA"/>
    <property type="match status" value="2"/>
</dbReference>
<feature type="domain" description="EamA" evidence="7">
    <location>
        <begin position="159"/>
        <end position="293"/>
    </location>
</feature>
<feature type="transmembrane region" description="Helical" evidence="6">
    <location>
        <begin position="220"/>
        <end position="240"/>
    </location>
</feature>
<dbReference type="InterPro" id="IPR037185">
    <property type="entry name" value="EmrE-like"/>
</dbReference>
<dbReference type="InterPro" id="IPR000620">
    <property type="entry name" value="EamA_dom"/>
</dbReference>
<organism evidence="8 9">
    <name type="scientific">Bdellovibrio bacteriovorus (strain ATCC 15356 / DSM 50701 / NCIMB 9529 / HD100)</name>
    <dbReference type="NCBI Taxonomy" id="264462"/>
    <lineage>
        <taxon>Bacteria</taxon>
        <taxon>Pseudomonadati</taxon>
        <taxon>Bdellovibrionota</taxon>
        <taxon>Bdellovibrionia</taxon>
        <taxon>Bdellovibrionales</taxon>
        <taxon>Pseudobdellovibrionaceae</taxon>
        <taxon>Bdellovibrio</taxon>
    </lineage>
</organism>
<dbReference type="eggNOG" id="COG0697">
    <property type="taxonomic scope" value="Bacteria"/>
</dbReference>
<dbReference type="EMBL" id="BX842652">
    <property type="protein sequence ID" value="CAE80251.1"/>
    <property type="molecule type" value="Genomic_DNA"/>
</dbReference>
<dbReference type="PANTHER" id="PTHR42920">
    <property type="entry name" value="OS03G0707200 PROTEIN-RELATED"/>
    <property type="match status" value="1"/>
</dbReference>
<feature type="transmembrane region" description="Helical" evidence="6">
    <location>
        <begin position="110"/>
        <end position="127"/>
    </location>
</feature>
<evidence type="ECO:0000256" key="3">
    <source>
        <dbReference type="ARBA" id="ARBA00022692"/>
    </source>
</evidence>